<name>A0A1G4G6I9_9BACT</name>
<feature type="active site" evidence="5">
    <location>
        <position position="143"/>
    </location>
</feature>
<organism evidence="6 7">
    <name type="scientific">Petrimonas mucosa</name>
    <dbReference type="NCBI Taxonomy" id="1642646"/>
    <lineage>
        <taxon>Bacteria</taxon>
        <taxon>Pseudomonadati</taxon>
        <taxon>Bacteroidota</taxon>
        <taxon>Bacteroidia</taxon>
        <taxon>Bacteroidales</taxon>
        <taxon>Dysgonomonadaceae</taxon>
        <taxon>Petrimonas</taxon>
    </lineage>
</organism>
<evidence type="ECO:0000256" key="4">
    <source>
        <dbReference type="ARBA" id="ARBA00022917"/>
    </source>
</evidence>
<keyword evidence="7" id="KW-1185">Reference proteome</keyword>
<sequence length="185" mass="21366">MILPIYIYGQPVLRKVAKPIDTANYPNLKELIENMYETMYNADGIGLAGPQVGLEDRIFVVDLEPLADSEHPEFKGFKKVFINAEITERSGQLELVEEGCLSIPGIHEKVPREERIRIKYLDEELQPHDEVYTGFMARVIQHEYDHLDGIMFTDRISPMRKRMVKSKLANMEKGKVSCHYRVKTV</sequence>
<dbReference type="InterPro" id="IPR023635">
    <property type="entry name" value="Peptide_deformylase"/>
</dbReference>
<dbReference type="PRINTS" id="PR01576">
    <property type="entry name" value="PDEFORMYLASE"/>
</dbReference>
<keyword evidence="4 5" id="KW-0648">Protein biosynthesis</keyword>
<feature type="binding site" evidence="5">
    <location>
        <position position="142"/>
    </location>
    <ligand>
        <name>Fe cation</name>
        <dbReference type="ChEBI" id="CHEBI:24875"/>
    </ligand>
</feature>
<evidence type="ECO:0000313" key="6">
    <source>
        <dbReference type="EMBL" id="SCM57324.1"/>
    </source>
</evidence>
<keyword evidence="5" id="KW-0408">Iron</keyword>
<feature type="binding site" evidence="5">
    <location>
        <position position="100"/>
    </location>
    <ligand>
        <name>Fe cation</name>
        <dbReference type="ChEBI" id="CHEBI:24875"/>
    </ligand>
</feature>
<dbReference type="Pfam" id="PF01327">
    <property type="entry name" value="Pep_deformylase"/>
    <property type="match status" value="1"/>
</dbReference>
<dbReference type="EMBL" id="LT608328">
    <property type="protein sequence ID" value="SCM57324.1"/>
    <property type="molecule type" value="Genomic_DNA"/>
</dbReference>
<dbReference type="FunFam" id="3.90.45.10:FF:000003">
    <property type="entry name" value="Peptide deformylase"/>
    <property type="match status" value="1"/>
</dbReference>
<comment type="similarity">
    <text evidence="1 5">Belongs to the polypeptide deformylase family.</text>
</comment>
<reference evidence="6 7" key="1">
    <citation type="submission" date="2016-08" db="EMBL/GenBank/DDBJ databases">
        <authorList>
            <person name="Seilhamer J.J."/>
        </authorList>
    </citation>
    <scope>NUCLEOTIDE SEQUENCE [LARGE SCALE GENOMIC DNA]</scope>
    <source>
        <strain evidence="6">ING2-E5A</strain>
    </source>
</reference>
<dbReference type="HAMAP" id="MF_00163">
    <property type="entry name" value="Pep_deformylase"/>
    <property type="match status" value="1"/>
</dbReference>
<feature type="binding site" evidence="5">
    <location>
        <position position="146"/>
    </location>
    <ligand>
        <name>Fe cation</name>
        <dbReference type="ChEBI" id="CHEBI:24875"/>
    </ligand>
</feature>
<dbReference type="CDD" id="cd00487">
    <property type="entry name" value="Pep_deformylase"/>
    <property type="match status" value="1"/>
</dbReference>
<dbReference type="GO" id="GO:0006412">
    <property type="term" value="P:translation"/>
    <property type="evidence" value="ECO:0007669"/>
    <property type="project" value="UniProtKB-UniRule"/>
</dbReference>
<keyword evidence="2 5" id="KW-0479">Metal-binding</keyword>
<comment type="catalytic activity">
    <reaction evidence="5">
        <text>N-terminal N-formyl-L-methionyl-[peptide] + H2O = N-terminal L-methionyl-[peptide] + formate</text>
        <dbReference type="Rhea" id="RHEA:24420"/>
        <dbReference type="Rhea" id="RHEA-COMP:10639"/>
        <dbReference type="Rhea" id="RHEA-COMP:10640"/>
        <dbReference type="ChEBI" id="CHEBI:15377"/>
        <dbReference type="ChEBI" id="CHEBI:15740"/>
        <dbReference type="ChEBI" id="CHEBI:49298"/>
        <dbReference type="ChEBI" id="CHEBI:64731"/>
        <dbReference type="EC" id="3.5.1.88"/>
    </reaction>
</comment>
<dbReference type="PIRSF" id="PIRSF004749">
    <property type="entry name" value="Pep_def"/>
    <property type="match status" value="1"/>
</dbReference>
<evidence type="ECO:0000256" key="1">
    <source>
        <dbReference type="ARBA" id="ARBA00010759"/>
    </source>
</evidence>
<dbReference type="NCBIfam" id="NF001159">
    <property type="entry name" value="PRK00150.1-3"/>
    <property type="match status" value="1"/>
</dbReference>
<dbReference type="SUPFAM" id="SSF56420">
    <property type="entry name" value="Peptide deformylase"/>
    <property type="match status" value="1"/>
</dbReference>
<dbReference type="NCBIfam" id="TIGR00079">
    <property type="entry name" value="pept_deformyl"/>
    <property type="match status" value="1"/>
</dbReference>
<dbReference type="AlphaFoldDB" id="A0A1G4G6I9"/>
<protein>
    <recommendedName>
        <fullName evidence="5">Peptide deformylase</fullName>
        <shortName evidence="5">PDF</shortName>
        <ecNumber evidence="5">3.5.1.88</ecNumber>
    </recommendedName>
    <alternativeName>
        <fullName evidence="5">Polypeptide deformylase</fullName>
    </alternativeName>
</protein>
<evidence type="ECO:0000256" key="2">
    <source>
        <dbReference type="ARBA" id="ARBA00022723"/>
    </source>
</evidence>
<evidence type="ECO:0000256" key="5">
    <source>
        <dbReference type="HAMAP-Rule" id="MF_00163"/>
    </source>
</evidence>
<dbReference type="GO" id="GO:0042586">
    <property type="term" value="F:peptide deformylase activity"/>
    <property type="evidence" value="ECO:0007669"/>
    <property type="project" value="UniProtKB-UniRule"/>
</dbReference>
<dbReference type="STRING" id="1642646.ING2E5A_1286"/>
<proteinExistence type="inferred from homology"/>
<evidence type="ECO:0000313" key="7">
    <source>
        <dbReference type="Proteomes" id="UP000178485"/>
    </source>
</evidence>
<comment type="cofactor">
    <cofactor evidence="5">
        <name>Fe(2+)</name>
        <dbReference type="ChEBI" id="CHEBI:29033"/>
    </cofactor>
    <text evidence="5">Binds 1 Fe(2+) ion.</text>
</comment>
<dbReference type="EC" id="3.5.1.88" evidence="5"/>
<dbReference type="Gene3D" id="3.90.45.10">
    <property type="entry name" value="Peptide deformylase"/>
    <property type="match status" value="1"/>
</dbReference>
<evidence type="ECO:0000256" key="3">
    <source>
        <dbReference type="ARBA" id="ARBA00022801"/>
    </source>
</evidence>
<dbReference type="KEGG" id="pmuc:ING2E5A_1286"/>
<accession>A0A1G4G6I9</accession>
<comment type="function">
    <text evidence="5">Removes the formyl group from the N-terminal Met of newly synthesized proteins. Requires at least a dipeptide for an efficient rate of reaction. N-terminal L-methionine is a prerequisite for activity but the enzyme has broad specificity at other positions.</text>
</comment>
<dbReference type="PANTHER" id="PTHR10458">
    <property type="entry name" value="PEPTIDE DEFORMYLASE"/>
    <property type="match status" value="1"/>
</dbReference>
<dbReference type="RefSeq" id="WP_071136655.1">
    <property type="nucleotide sequence ID" value="NZ_DUQN01000029.1"/>
</dbReference>
<dbReference type="Proteomes" id="UP000178485">
    <property type="component" value="Chromosome i"/>
</dbReference>
<dbReference type="GO" id="GO:0046872">
    <property type="term" value="F:metal ion binding"/>
    <property type="evidence" value="ECO:0007669"/>
    <property type="project" value="UniProtKB-KW"/>
</dbReference>
<gene>
    <name evidence="5 6" type="primary">def</name>
    <name evidence="6" type="ORF">ING2E5A_1286</name>
</gene>
<dbReference type="PANTHER" id="PTHR10458:SF22">
    <property type="entry name" value="PEPTIDE DEFORMYLASE"/>
    <property type="match status" value="1"/>
</dbReference>
<dbReference type="InterPro" id="IPR036821">
    <property type="entry name" value="Peptide_deformylase_sf"/>
</dbReference>
<keyword evidence="3 5" id="KW-0378">Hydrolase</keyword>